<feature type="region of interest" description="Disordered" evidence="1">
    <location>
        <begin position="1"/>
        <end position="36"/>
    </location>
</feature>
<name>A0A2B4SUY2_STYPI</name>
<evidence type="ECO:0000256" key="1">
    <source>
        <dbReference type="SAM" id="MobiDB-lite"/>
    </source>
</evidence>
<reference evidence="3" key="1">
    <citation type="journal article" date="2017" name="bioRxiv">
        <title>Comparative analysis of the genomes of Stylophora pistillata and Acropora digitifera provides evidence for extensive differences between species of corals.</title>
        <authorList>
            <person name="Voolstra C.R."/>
            <person name="Li Y."/>
            <person name="Liew Y.J."/>
            <person name="Baumgarten S."/>
            <person name="Zoccola D."/>
            <person name="Flot J.-F."/>
            <person name="Tambutte S."/>
            <person name="Allemand D."/>
            <person name="Aranda M."/>
        </authorList>
    </citation>
    <scope>NUCLEOTIDE SEQUENCE [LARGE SCALE GENOMIC DNA]</scope>
</reference>
<protein>
    <submittedName>
        <fullName evidence="2">Uncharacterized protein</fullName>
    </submittedName>
</protein>
<proteinExistence type="predicted"/>
<accession>A0A2B4SUY2</accession>
<dbReference type="Proteomes" id="UP000225706">
    <property type="component" value="Unassembled WGS sequence"/>
</dbReference>
<dbReference type="AlphaFoldDB" id="A0A2B4SUY2"/>
<comment type="caution">
    <text evidence="2">The sequence shown here is derived from an EMBL/GenBank/DDBJ whole genome shotgun (WGS) entry which is preliminary data.</text>
</comment>
<dbReference type="EMBL" id="LSMT01000024">
    <property type="protein sequence ID" value="PFX32352.1"/>
    <property type="molecule type" value="Genomic_DNA"/>
</dbReference>
<evidence type="ECO:0000313" key="3">
    <source>
        <dbReference type="Proteomes" id="UP000225706"/>
    </source>
</evidence>
<keyword evidence="3" id="KW-1185">Reference proteome</keyword>
<evidence type="ECO:0000313" key="2">
    <source>
        <dbReference type="EMBL" id="PFX32352.1"/>
    </source>
</evidence>
<organism evidence="2 3">
    <name type="scientific">Stylophora pistillata</name>
    <name type="common">Smooth cauliflower coral</name>
    <dbReference type="NCBI Taxonomy" id="50429"/>
    <lineage>
        <taxon>Eukaryota</taxon>
        <taxon>Metazoa</taxon>
        <taxon>Cnidaria</taxon>
        <taxon>Anthozoa</taxon>
        <taxon>Hexacorallia</taxon>
        <taxon>Scleractinia</taxon>
        <taxon>Astrocoeniina</taxon>
        <taxon>Pocilloporidae</taxon>
        <taxon>Stylophora</taxon>
    </lineage>
</organism>
<sequence length="279" mass="31074">MANKTGDSRSGPKRRRSSALFDPELPRPVSSSSRLDPTIETILRRTVRMRADAEKAYSSLQARIKFLETHAGQSTTPSGLRIKRIQAKGHNVDELQGKFDDIVRELELKLLEAAKDHLCAEVKVHQEAVRSTTANIEGTIARWKVELRKTDISEDQARSLCVAASAFAEELSKDSAVSRASKALQTEIDRKEKYKSLVNMDVSKGCVPSETSIREIVRNGLRLSSGTTNRVDTSRQRKGRRSVTILLKKEELIFLEGAFVTFSTSISPTSFCFMCTVVT</sequence>
<gene>
    <name evidence="2" type="ORF">AWC38_SpisGene2763</name>
</gene>